<dbReference type="Proteomes" id="UP000186817">
    <property type="component" value="Unassembled WGS sequence"/>
</dbReference>
<dbReference type="OrthoDB" id="71437at2759"/>
<feature type="region of interest" description="Disordered" evidence="1">
    <location>
        <begin position="584"/>
        <end position="608"/>
    </location>
</feature>
<proteinExistence type="predicted"/>
<evidence type="ECO:0000313" key="3">
    <source>
        <dbReference type="Proteomes" id="UP000186817"/>
    </source>
</evidence>
<gene>
    <name evidence="2" type="ORF">AK812_SmicGene17014</name>
</gene>
<name>A0A1Q9DYS0_SYMMI</name>
<accession>A0A1Q9DYS0</accession>
<protein>
    <submittedName>
        <fullName evidence="2">Uncharacterized protein</fullName>
    </submittedName>
</protein>
<reference evidence="2 3" key="1">
    <citation type="submission" date="2016-02" db="EMBL/GenBank/DDBJ databases">
        <title>Genome analysis of coral dinoflagellate symbionts highlights evolutionary adaptations to a symbiotic lifestyle.</title>
        <authorList>
            <person name="Aranda M."/>
            <person name="Li Y."/>
            <person name="Liew Y.J."/>
            <person name="Baumgarten S."/>
            <person name="Simakov O."/>
            <person name="Wilson M."/>
            <person name="Piel J."/>
            <person name="Ashoor H."/>
            <person name="Bougouffa S."/>
            <person name="Bajic V.B."/>
            <person name="Ryu T."/>
            <person name="Ravasi T."/>
            <person name="Bayer T."/>
            <person name="Micklem G."/>
            <person name="Kim H."/>
            <person name="Bhak J."/>
            <person name="Lajeunesse T.C."/>
            <person name="Voolstra C.R."/>
        </authorList>
    </citation>
    <scope>NUCLEOTIDE SEQUENCE [LARGE SCALE GENOMIC DNA]</scope>
    <source>
        <strain evidence="2 3">CCMP2467</strain>
    </source>
</reference>
<organism evidence="2 3">
    <name type="scientific">Symbiodinium microadriaticum</name>
    <name type="common">Dinoflagellate</name>
    <name type="synonym">Zooxanthella microadriatica</name>
    <dbReference type="NCBI Taxonomy" id="2951"/>
    <lineage>
        <taxon>Eukaryota</taxon>
        <taxon>Sar</taxon>
        <taxon>Alveolata</taxon>
        <taxon>Dinophyceae</taxon>
        <taxon>Suessiales</taxon>
        <taxon>Symbiodiniaceae</taxon>
        <taxon>Symbiodinium</taxon>
    </lineage>
</organism>
<evidence type="ECO:0000313" key="2">
    <source>
        <dbReference type="EMBL" id="OLQ00318.1"/>
    </source>
</evidence>
<keyword evidence="3" id="KW-1185">Reference proteome</keyword>
<evidence type="ECO:0000256" key="1">
    <source>
        <dbReference type="SAM" id="MobiDB-lite"/>
    </source>
</evidence>
<comment type="caution">
    <text evidence="2">The sequence shown here is derived from an EMBL/GenBank/DDBJ whole genome shotgun (WGS) entry which is preliminary data.</text>
</comment>
<dbReference type="EMBL" id="LSRX01000331">
    <property type="protein sequence ID" value="OLQ00318.1"/>
    <property type="molecule type" value="Genomic_DNA"/>
</dbReference>
<sequence length="931" mass="102450">MAAFQAETFEDLHKVVAQLASGNDSSEAEAFAELRQCKEALSKPFTFRSREDTMDLPSLARSIMAERPRLATEHLVKLVDEVSRVLRLHQSDCCTLVERALSLGVALQEVPRKCAAIFYRECHFQALCLHDMGQGLAQNPPRKSSLAFFGLLGGRRCIASLFEALGLLLRDLTGERAGDQVFLVHAGTMIQLLVETLLAYFTTFQATVEEAEQVLSLLPHVVTSQHAPIGQGFTVSDLDLVLREEHNDVSIKLCLVLVCMCHSQVSGDAKLAPAKLREDVLPSQIRLQDLAAEAGSLLLGPFGQKLRAGNYWNEESQLGQFLCFAISGVLLEDDHALRGGYVRWHFFHFLLHEVLLSAVAVPDTCTGLLVLRCVSELLQRALLPVGRRWTAVKKLEAQAVQMRLLTPDSLQISALQVLNRLCRLHPPACEIFRDVALQCTDSFHLTHRQMEGFSPWSTAVPEQVRSGAVSPFDATSERHVGFQAVSALSARLSHPPVPIFMYLLAALGTLSNGASINVWGSPMPIAIWVLNVNYSQTRKSQLTALMESLCSKADAMAEEVWGAVLKTKQAYAASSAKAVASEETDCEQDEDTLQSAASRGKHRVRRGSGADNCLEEPLQIWSVAYLGGTLERCKQRCAGDFHQVRAVRDTAPNKLCSVQADQARSHGHVHDQELRVLAARGLPGRLWFSQALVFDEAYDFLQDLALLDAPGARKSHAETQGQTPAAGWANRLMQTGQSTFETKTMGVHGGKGAPAVSTSVVGNIHSAVAVEMARGIRGDHGCATRMRMFLVSGEPVQPHARVAGCCAASKQKWCLLPRLVQTALGLEQHLTSPQAAQVYFQDELLESQDAPSDMLYFPDEHGWQHTLPDGVETAIRLVRRDHGWDAQWCLGDRDFDIPAELSVYDAADRFVRHFRQSHRPIGFHNDAAQAQ</sequence>
<dbReference type="AlphaFoldDB" id="A0A1Q9DYS0"/>